<dbReference type="KEGG" id="nfl:COO91_01926"/>
<dbReference type="AlphaFoldDB" id="A0A2K8SKT4"/>
<dbReference type="Proteomes" id="UP000232003">
    <property type="component" value="Chromosome"/>
</dbReference>
<protein>
    <submittedName>
        <fullName evidence="1">Uncharacterized protein</fullName>
    </submittedName>
</protein>
<gene>
    <name evidence="1" type="ORF">COO91_01926</name>
</gene>
<keyword evidence="2" id="KW-1185">Reference proteome</keyword>
<reference evidence="1 2" key="1">
    <citation type="submission" date="2017-11" db="EMBL/GenBank/DDBJ databases">
        <title>Complete genome of a free-living desiccation-tolerant cyanobacterium and its photosynthetic adaptation to extreme terrestrial habitat.</title>
        <authorList>
            <person name="Shang J."/>
        </authorList>
    </citation>
    <scope>NUCLEOTIDE SEQUENCE [LARGE SCALE GENOMIC DNA]</scope>
    <source>
        <strain evidence="1 2">CCNUN1</strain>
    </source>
</reference>
<organism evidence="1 2">
    <name type="scientific">Nostoc flagelliforme CCNUN1</name>
    <dbReference type="NCBI Taxonomy" id="2038116"/>
    <lineage>
        <taxon>Bacteria</taxon>
        <taxon>Bacillati</taxon>
        <taxon>Cyanobacteriota</taxon>
        <taxon>Cyanophyceae</taxon>
        <taxon>Nostocales</taxon>
        <taxon>Nostocaceae</taxon>
        <taxon>Nostoc</taxon>
    </lineage>
</organism>
<proteinExistence type="predicted"/>
<name>A0A2K8SKT4_9NOSO</name>
<evidence type="ECO:0000313" key="2">
    <source>
        <dbReference type="Proteomes" id="UP000232003"/>
    </source>
</evidence>
<evidence type="ECO:0000313" key="1">
    <source>
        <dbReference type="EMBL" id="AUB36027.1"/>
    </source>
</evidence>
<sequence length="59" mass="7080">MKVKPLGFDFKPQDEGFSRETMQVLFEFRKLVKRFQYETAVDKIHQRMEEIYGNSECSS</sequence>
<dbReference type="EMBL" id="CP024785">
    <property type="protein sequence ID" value="AUB36027.1"/>
    <property type="molecule type" value="Genomic_DNA"/>
</dbReference>
<accession>A0A2K8SKT4</accession>